<dbReference type="AlphaFoldDB" id="A0A2T2X8A5"/>
<dbReference type="Proteomes" id="UP000242699">
    <property type="component" value="Unassembled WGS sequence"/>
</dbReference>
<evidence type="ECO:0000313" key="1">
    <source>
        <dbReference type="EMBL" id="PSR30686.1"/>
    </source>
</evidence>
<reference evidence="1 2" key="1">
    <citation type="journal article" date="2014" name="BMC Genomics">
        <title>Comparison of environmental and isolate Sulfobacillus genomes reveals diverse carbon, sulfur, nitrogen, and hydrogen metabolisms.</title>
        <authorList>
            <person name="Justice N.B."/>
            <person name="Norman A."/>
            <person name="Brown C.T."/>
            <person name="Singh A."/>
            <person name="Thomas B.C."/>
            <person name="Banfield J.F."/>
        </authorList>
    </citation>
    <scope>NUCLEOTIDE SEQUENCE [LARGE SCALE GENOMIC DNA]</scope>
    <source>
        <strain evidence="1">AMDSBA1</strain>
    </source>
</reference>
<dbReference type="InterPro" id="IPR011330">
    <property type="entry name" value="Glyco_hydro/deAcase_b/a-brl"/>
</dbReference>
<evidence type="ECO:0000313" key="2">
    <source>
        <dbReference type="Proteomes" id="UP000242699"/>
    </source>
</evidence>
<gene>
    <name evidence="1" type="ORF">C7B43_05190</name>
</gene>
<organism evidence="1 2">
    <name type="scientific">Sulfobacillus benefaciens</name>
    <dbReference type="NCBI Taxonomy" id="453960"/>
    <lineage>
        <taxon>Bacteria</taxon>
        <taxon>Bacillati</taxon>
        <taxon>Bacillota</taxon>
        <taxon>Clostridia</taxon>
        <taxon>Eubacteriales</taxon>
        <taxon>Clostridiales Family XVII. Incertae Sedis</taxon>
        <taxon>Sulfobacillus</taxon>
    </lineage>
</organism>
<dbReference type="GO" id="GO:0005975">
    <property type="term" value="P:carbohydrate metabolic process"/>
    <property type="evidence" value="ECO:0007669"/>
    <property type="project" value="InterPro"/>
</dbReference>
<evidence type="ECO:0008006" key="3">
    <source>
        <dbReference type="Google" id="ProtNLM"/>
    </source>
</evidence>
<name>A0A2T2X8A5_9FIRM</name>
<proteinExistence type="predicted"/>
<dbReference type="SUPFAM" id="SSF88713">
    <property type="entry name" value="Glycoside hydrolase/deacetylase"/>
    <property type="match status" value="1"/>
</dbReference>
<comment type="caution">
    <text evidence="1">The sequence shown here is derived from an EMBL/GenBank/DDBJ whole genome shotgun (WGS) entry which is preliminary data.</text>
</comment>
<sequence length="458" mass="51857">MTVYGLIRFDIEDFVTQESDDALEFILDVMDEFRIPASYGIVGKKAQSLHDRQHQKILQRLATKNSLGFHSTTHSEHPTLAEELAEMDYEQGVKRFIERESVGVDVVAKLIKAPRYFTQPGGNWVPQAITALVHLDMPVFFSDSWNSYIATSTQPLWIEDIVHWSVPVLNPRPFAMKLPDNMDDAVTMVEQASSKLSTGDAFMVMVHPTELVTTKFWDAVNFEFGATTATLRKAPLRSRQDRKEAFESFRSYIRRIASVPHVEWVDVVELSSRLKPLSSPHLGDPSELLENLSQNGLGPTTIRGENFSAADEVVALALLLIGTTPGQELPRVRAPQGWGYGHLLHAYAAHPESIDTVESGAREIIRQVRASGCLPRAVGRGSESIENWAFSAIFHLSQALKRPVDEFPPLPLTFLDYVKEPDQLHWDWPIFPPNFQPYRLWQETRRLAWSLKPAQYRS</sequence>
<protein>
    <recommendedName>
        <fullName evidence="3">NodB homology domain-containing protein</fullName>
    </recommendedName>
</protein>
<dbReference type="EMBL" id="PXYT01000008">
    <property type="protein sequence ID" value="PSR30686.1"/>
    <property type="molecule type" value="Genomic_DNA"/>
</dbReference>
<accession>A0A2T2X8A5</accession>
<dbReference type="Gene3D" id="3.20.20.370">
    <property type="entry name" value="Glycoside hydrolase/deacetylase"/>
    <property type="match status" value="1"/>
</dbReference>